<feature type="transmembrane region" description="Helical" evidence="9">
    <location>
        <begin position="51"/>
        <end position="72"/>
    </location>
</feature>
<accession>A0A1W1YBJ6</accession>
<dbReference type="GO" id="GO:0016887">
    <property type="term" value="F:ATP hydrolysis activity"/>
    <property type="evidence" value="ECO:0007669"/>
    <property type="project" value="InterPro"/>
</dbReference>
<dbReference type="Proteomes" id="UP000243884">
    <property type="component" value="Unassembled WGS sequence"/>
</dbReference>
<feature type="transmembrane region" description="Helical" evidence="9">
    <location>
        <begin position="124"/>
        <end position="148"/>
    </location>
</feature>
<feature type="transmembrane region" description="Helical" evidence="9">
    <location>
        <begin position="237"/>
        <end position="257"/>
    </location>
</feature>
<evidence type="ECO:0000259" key="10">
    <source>
        <dbReference type="PROSITE" id="PS50893"/>
    </source>
</evidence>
<keyword evidence="13" id="KW-1185">Reference proteome</keyword>
<keyword evidence="7 9" id="KW-1133">Transmembrane helix</keyword>
<evidence type="ECO:0000256" key="8">
    <source>
        <dbReference type="ARBA" id="ARBA00023136"/>
    </source>
</evidence>
<dbReference type="CDD" id="cd18548">
    <property type="entry name" value="ABC_6TM_Tm287_like"/>
    <property type="match status" value="1"/>
</dbReference>
<evidence type="ECO:0000256" key="5">
    <source>
        <dbReference type="ARBA" id="ARBA00022741"/>
    </source>
</evidence>
<dbReference type="PROSITE" id="PS00211">
    <property type="entry name" value="ABC_TRANSPORTER_1"/>
    <property type="match status" value="1"/>
</dbReference>
<dbReference type="SUPFAM" id="SSF52540">
    <property type="entry name" value="P-loop containing nucleoside triphosphate hydrolases"/>
    <property type="match status" value="1"/>
</dbReference>
<evidence type="ECO:0000313" key="12">
    <source>
        <dbReference type="EMBL" id="SMC33519.1"/>
    </source>
</evidence>
<keyword evidence="3" id="KW-1003">Cell membrane</keyword>
<dbReference type="GO" id="GO:0005524">
    <property type="term" value="F:ATP binding"/>
    <property type="evidence" value="ECO:0007669"/>
    <property type="project" value="UniProtKB-KW"/>
</dbReference>
<dbReference type="OrthoDB" id="9770415at2"/>
<dbReference type="PROSITE" id="PS50893">
    <property type="entry name" value="ABC_TRANSPORTER_2"/>
    <property type="match status" value="1"/>
</dbReference>
<dbReference type="GO" id="GO:0005886">
    <property type="term" value="C:plasma membrane"/>
    <property type="evidence" value="ECO:0007669"/>
    <property type="project" value="UniProtKB-SubCell"/>
</dbReference>
<organism evidence="12 13">
    <name type="scientific">Aerococcus suis</name>
    <dbReference type="NCBI Taxonomy" id="371602"/>
    <lineage>
        <taxon>Bacteria</taxon>
        <taxon>Bacillati</taxon>
        <taxon>Bacillota</taxon>
        <taxon>Bacilli</taxon>
        <taxon>Lactobacillales</taxon>
        <taxon>Aerococcaceae</taxon>
        <taxon>Aerococcus</taxon>
    </lineage>
</organism>
<dbReference type="SMART" id="SM00382">
    <property type="entry name" value="AAA"/>
    <property type="match status" value="1"/>
</dbReference>
<reference evidence="13" key="1">
    <citation type="submission" date="2017-04" db="EMBL/GenBank/DDBJ databases">
        <authorList>
            <person name="Varghese N."/>
            <person name="Submissions S."/>
        </authorList>
    </citation>
    <scope>NUCLEOTIDE SEQUENCE [LARGE SCALE GENOMIC DNA]</scope>
    <source>
        <strain evidence="13">DSM 21500</strain>
    </source>
</reference>
<feature type="domain" description="ABC transmembrane type-1" evidence="11">
    <location>
        <begin position="15"/>
        <end position="297"/>
    </location>
</feature>
<sequence>MRVKDYLLKNKWKSLLAFLAKIFEALLELLIPLVVARLINDGLNANNMTEVWRNGGLLILLPLIGYVSALYCQWQASNASQQVGTELRSALFHKVQSVDMSQLDQFGKGSIIHRITNDTQNLQLAIALILRLGSRLPILLIGSIVMAFNVSPKMAPIFIITGLVIGGLLVFVTLKTNQQNKSVQTNTERIAQKSRENLNGVRDIRAFSNQQAEIKAFTSHNQQTFYQQIKMGSLQSIANPISLLLINLSISLILYLGAQQISSGYLLQGDVVALVNYMNIILLALNVLVNILMAFTKGITAIGRLDEILAIQPTHLTEKRIESLSSPITIEAKDLGFAYGQYLALSDLNFTINPYDFFAIIGGTGAGKSTLVQLLMGFVSPTEGMLSINDSSITSYDRETLRDKLAFVPQENRLFQGTLRENLVMGNENCSDDFIWHCLEVAQAKDFIVQDERGLDQPVLALGRNFSGGQKQRLTIARALIAEPDVLILDDATSALDFATEKQLLQELKEMPITMILITQRVNSIRNADRILVLDHGKQVGLGQHQDLLDSSTVYQEIYALQNKEGNNE</sequence>
<keyword evidence="6 12" id="KW-0067">ATP-binding</keyword>
<evidence type="ECO:0000256" key="1">
    <source>
        <dbReference type="ARBA" id="ARBA00004651"/>
    </source>
</evidence>
<feature type="transmembrane region" description="Helical" evidence="9">
    <location>
        <begin position="12"/>
        <end position="39"/>
    </location>
</feature>
<dbReference type="Pfam" id="PF00664">
    <property type="entry name" value="ABC_membrane"/>
    <property type="match status" value="1"/>
</dbReference>
<dbReference type="GO" id="GO:0015421">
    <property type="term" value="F:ABC-type oligopeptide transporter activity"/>
    <property type="evidence" value="ECO:0007669"/>
    <property type="project" value="TreeGrafter"/>
</dbReference>
<dbReference type="Gene3D" id="1.20.1560.10">
    <property type="entry name" value="ABC transporter type 1, transmembrane domain"/>
    <property type="match status" value="1"/>
</dbReference>
<dbReference type="Pfam" id="PF00005">
    <property type="entry name" value="ABC_tran"/>
    <property type="match status" value="1"/>
</dbReference>
<evidence type="ECO:0000256" key="6">
    <source>
        <dbReference type="ARBA" id="ARBA00022840"/>
    </source>
</evidence>
<feature type="transmembrane region" description="Helical" evidence="9">
    <location>
        <begin position="277"/>
        <end position="295"/>
    </location>
</feature>
<proteinExistence type="predicted"/>
<dbReference type="EMBL" id="FWXK01000002">
    <property type="protein sequence ID" value="SMC33519.1"/>
    <property type="molecule type" value="Genomic_DNA"/>
</dbReference>
<dbReference type="SUPFAM" id="SSF90123">
    <property type="entry name" value="ABC transporter transmembrane region"/>
    <property type="match status" value="1"/>
</dbReference>
<evidence type="ECO:0000256" key="2">
    <source>
        <dbReference type="ARBA" id="ARBA00022448"/>
    </source>
</evidence>
<gene>
    <name evidence="12" type="ORF">SAMN04487984_0539</name>
</gene>
<dbReference type="CDD" id="cd03228">
    <property type="entry name" value="ABCC_MRP_Like"/>
    <property type="match status" value="1"/>
</dbReference>
<dbReference type="FunFam" id="3.40.50.300:FF:000854">
    <property type="entry name" value="Multidrug ABC transporter ATP-binding protein"/>
    <property type="match status" value="1"/>
</dbReference>
<dbReference type="InterPro" id="IPR039421">
    <property type="entry name" value="Type_1_exporter"/>
</dbReference>
<dbReference type="PANTHER" id="PTHR43394:SF1">
    <property type="entry name" value="ATP-BINDING CASSETTE SUB-FAMILY B MEMBER 10, MITOCHONDRIAL"/>
    <property type="match status" value="1"/>
</dbReference>
<name>A0A1W1YBJ6_9LACT</name>
<feature type="transmembrane region" description="Helical" evidence="9">
    <location>
        <begin position="154"/>
        <end position="174"/>
    </location>
</feature>
<dbReference type="RefSeq" id="WP_084098259.1">
    <property type="nucleotide sequence ID" value="NZ_FWXK01000002.1"/>
</dbReference>
<feature type="domain" description="ABC transporter" evidence="10">
    <location>
        <begin position="330"/>
        <end position="561"/>
    </location>
</feature>
<keyword evidence="8 9" id="KW-0472">Membrane</keyword>
<keyword evidence="2" id="KW-0813">Transport</keyword>
<evidence type="ECO:0000313" key="13">
    <source>
        <dbReference type="Proteomes" id="UP000243884"/>
    </source>
</evidence>
<dbReference type="Gene3D" id="3.40.50.300">
    <property type="entry name" value="P-loop containing nucleotide triphosphate hydrolases"/>
    <property type="match status" value="1"/>
</dbReference>
<dbReference type="InterPro" id="IPR017871">
    <property type="entry name" value="ABC_transporter-like_CS"/>
</dbReference>
<dbReference type="InterPro" id="IPR011527">
    <property type="entry name" value="ABC1_TM_dom"/>
</dbReference>
<evidence type="ECO:0000259" key="11">
    <source>
        <dbReference type="PROSITE" id="PS50929"/>
    </source>
</evidence>
<dbReference type="InterPro" id="IPR003439">
    <property type="entry name" value="ABC_transporter-like_ATP-bd"/>
</dbReference>
<dbReference type="PROSITE" id="PS50929">
    <property type="entry name" value="ABC_TM1F"/>
    <property type="match status" value="1"/>
</dbReference>
<evidence type="ECO:0000256" key="7">
    <source>
        <dbReference type="ARBA" id="ARBA00022989"/>
    </source>
</evidence>
<dbReference type="AlphaFoldDB" id="A0A1W1YBJ6"/>
<dbReference type="STRING" id="371602.SAMN04487984_0539"/>
<keyword evidence="5" id="KW-0547">Nucleotide-binding</keyword>
<dbReference type="InterPro" id="IPR036640">
    <property type="entry name" value="ABC1_TM_sf"/>
</dbReference>
<dbReference type="InterPro" id="IPR003593">
    <property type="entry name" value="AAA+_ATPase"/>
</dbReference>
<keyword evidence="4 9" id="KW-0812">Transmembrane</keyword>
<protein>
    <submittedName>
        <fullName evidence="12">ATP-binding cassette, subfamily B</fullName>
    </submittedName>
</protein>
<dbReference type="InterPro" id="IPR027417">
    <property type="entry name" value="P-loop_NTPase"/>
</dbReference>
<dbReference type="PANTHER" id="PTHR43394">
    <property type="entry name" value="ATP-DEPENDENT PERMEASE MDL1, MITOCHONDRIAL"/>
    <property type="match status" value="1"/>
</dbReference>
<evidence type="ECO:0000256" key="9">
    <source>
        <dbReference type="SAM" id="Phobius"/>
    </source>
</evidence>
<comment type="subcellular location">
    <subcellularLocation>
        <location evidence="1">Cell membrane</location>
        <topology evidence="1">Multi-pass membrane protein</topology>
    </subcellularLocation>
</comment>
<evidence type="ECO:0000256" key="4">
    <source>
        <dbReference type="ARBA" id="ARBA00022692"/>
    </source>
</evidence>
<evidence type="ECO:0000256" key="3">
    <source>
        <dbReference type="ARBA" id="ARBA00022475"/>
    </source>
</evidence>